<accession>A0A444ZRM2</accession>
<comment type="caution">
    <text evidence="6">The sequence shown here is derived from an EMBL/GenBank/DDBJ whole genome shotgun (WGS) entry which is preliminary data.</text>
</comment>
<name>A0A444ZRM2_ARAHY</name>
<evidence type="ECO:0000256" key="4">
    <source>
        <dbReference type="ARBA" id="ARBA00023187"/>
    </source>
</evidence>
<dbReference type="InterPro" id="IPR011990">
    <property type="entry name" value="TPR-like_helical_dom_sf"/>
</dbReference>
<evidence type="ECO:0000256" key="2">
    <source>
        <dbReference type="ARBA" id="ARBA00022664"/>
    </source>
</evidence>
<reference evidence="6 7" key="1">
    <citation type="submission" date="2019-01" db="EMBL/GenBank/DDBJ databases">
        <title>Sequencing of cultivated peanut Arachis hypogaea provides insights into genome evolution and oil improvement.</title>
        <authorList>
            <person name="Chen X."/>
        </authorList>
    </citation>
    <scope>NUCLEOTIDE SEQUENCE [LARGE SCALE GENOMIC DNA]</scope>
    <source>
        <strain evidence="7">cv. Fuhuasheng</strain>
        <tissue evidence="6">Leaves</tissue>
    </source>
</reference>
<dbReference type="PANTHER" id="PTHR17204:SF26">
    <property type="entry name" value="PRE-MRNA-PROCESSING FACTOR 39-2"/>
    <property type="match status" value="1"/>
</dbReference>
<protein>
    <recommendedName>
        <fullName evidence="8">Pre-mRNA-processing factor 39</fullName>
    </recommendedName>
</protein>
<evidence type="ECO:0008006" key="8">
    <source>
        <dbReference type="Google" id="ProtNLM"/>
    </source>
</evidence>
<evidence type="ECO:0000256" key="5">
    <source>
        <dbReference type="ARBA" id="ARBA00023242"/>
    </source>
</evidence>
<dbReference type="GO" id="GO:0030627">
    <property type="term" value="F:pre-mRNA 5'-splice site binding"/>
    <property type="evidence" value="ECO:0007669"/>
    <property type="project" value="TreeGrafter"/>
</dbReference>
<dbReference type="PANTHER" id="PTHR17204">
    <property type="entry name" value="PRE-MRNA PROCESSING PROTEIN PRP39-RELATED"/>
    <property type="match status" value="1"/>
</dbReference>
<keyword evidence="7" id="KW-1185">Reference proteome</keyword>
<dbReference type="AlphaFoldDB" id="A0A444ZRM2"/>
<evidence type="ECO:0000313" key="6">
    <source>
        <dbReference type="EMBL" id="RYR16744.1"/>
    </source>
</evidence>
<dbReference type="Gene3D" id="1.25.40.10">
    <property type="entry name" value="Tetratricopeptide repeat domain"/>
    <property type="match status" value="1"/>
</dbReference>
<comment type="subcellular location">
    <subcellularLocation>
        <location evidence="1">Nucleus</location>
    </subcellularLocation>
</comment>
<dbReference type="InterPro" id="IPR003107">
    <property type="entry name" value="HAT"/>
</dbReference>
<proteinExistence type="predicted"/>
<dbReference type="Pfam" id="PF23240">
    <property type="entry name" value="HAT_PRP39_N"/>
    <property type="match status" value="1"/>
</dbReference>
<keyword evidence="5" id="KW-0539">Nucleus</keyword>
<dbReference type="GO" id="GO:0071004">
    <property type="term" value="C:U2-type prespliceosome"/>
    <property type="evidence" value="ECO:0007669"/>
    <property type="project" value="TreeGrafter"/>
</dbReference>
<dbReference type="SMART" id="SM00386">
    <property type="entry name" value="HAT"/>
    <property type="match status" value="2"/>
</dbReference>
<evidence type="ECO:0000313" key="7">
    <source>
        <dbReference type="Proteomes" id="UP000289738"/>
    </source>
</evidence>
<keyword evidence="4" id="KW-0508">mRNA splicing</keyword>
<organism evidence="6 7">
    <name type="scientific">Arachis hypogaea</name>
    <name type="common">Peanut</name>
    <dbReference type="NCBI Taxonomy" id="3818"/>
    <lineage>
        <taxon>Eukaryota</taxon>
        <taxon>Viridiplantae</taxon>
        <taxon>Streptophyta</taxon>
        <taxon>Embryophyta</taxon>
        <taxon>Tracheophyta</taxon>
        <taxon>Spermatophyta</taxon>
        <taxon>Magnoliopsida</taxon>
        <taxon>eudicotyledons</taxon>
        <taxon>Gunneridae</taxon>
        <taxon>Pentapetalae</taxon>
        <taxon>rosids</taxon>
        <taxon>fabids</taxon>
        <taxon>Fabales</taxon>
        <taxon>Fabaceae</taxon>
        <taxon>Papilionoideae</taxon>
        <taxon>50 kb inversion clade</taxon>
        <taxon>dalbergioids sensu lato</taxon>
        <taxon>Dalbergieae</taxon>
        <taxon>Pterocarpus clade</taxon>
        <taxon>Arachis</taxon>
    </lineage>
</organism>
<keyword evidence="2" id="KW-0507">mRNA processing</keyword>
<dbReference type="GO" id="GO:0005685">
    <property type="term" value="C:U1 snRNP"/>
    <property type="evidence" value="ECO:0007669"/>
    <property type="project" value="TreeGrafter"/>
</dbReference>
<evidence type="ECO:0000256" key="1">
    <source>
        <dbReference type="ARBA" id="ARBA00004123"/>
    </source>
</evidence>
<dbReference type="GO" id="GO:0000243">
    <property type="term" value="C:commitment complex"/>
    <property type="evidence" value="ECO:0007669"/>
    <property type="project" value="TreeGrafter"/>
</dbReference>
<dbReference type="GO" id="GO:0000395">
    <property type="term" value="P:mRNA 5'-splice site recognition"/>
    <property type="evidence" value="ECO:0007669"/>
    <property type="project" value="TreeGrafter"/>
</dbReference>
<dbReference type="EMBL" id="SDMP01000013">
    <property type="protein sequence ID" value="RYR16744.1"/>
    <property type="molecule type" value="Genomic_DNA"/>
</dbReference>
<sequence>MAATLTDSTRCFDALKLREFISEGSLDFEQWTSLISDVEKIYPDDMEKICLTYENFLSNFPLCFGYWRKYAAHMARLSTADKVLEVFEKAVLAATYSVGMWVDYCSFSMSAFEDPSDVRR</sequence>
<gene>
    <name evidence="6" type="ORF">Ahy_B03g061652</name>
</gene>
<keyword evidence="3" id="KW-0677">Repeat</keyword>
<dbReference type="SUPFAM" id="SSF48452">
    <property type="entry name" value="TPR-like"/>
    <property type="match status" value="1"/>
</dbReference>
<dbReference type="Proteomes" id="UP000289738">
    <property type="component" value="Chromosome B03"/>
</dbReference>
<evidence type="ECO:0000256" key="3">
    <source>
        <dbReference type="ARBA" id="ARBA00022737"/>
    </source>
</evidence>